<dbReference type="RefSeq" id="WP_377360588.1">
    <property type="nucleotide sequence ID" value="NZ_JBHTCM010000025.1"/>
</dbReference>
<dbReference type="GO" id="GO:0016491">
    <property type="term" value="F:oxidoreductase activity"/>
    <property type="evidence" value="ECO:0007669"/>
    <property type="project" value="UniProtKB-KW"/>
</dbReference>
<comment type="caution">
    <text evidence="4">The sequence shown here is derived from an EMBL/GenBank/DDBJ whole genome shotgun (WGS) entry which is preliminary data.</text>
</comment>
<evidence type="ECO:0000313" key="5">
    <source>
        <dbReference type="Proteomes" id="UP001596456"/>
    </source>
</evidence>
<dbReference type="PANTHER" id="PTHR13847">
    <property type="entry name" value="SARCOSINE DEHYDROGENASE-RELATED"/>
    <property type="match status" value="1"/>
</dbReference>
<dbReference type="EMBL" id="JBHTCM010000025">
    <property type="protein sequence ID" value="MFC7335049.1"/>
    <property type="molecule type" value="Genomic_DNA"/>
</dbReference>
<reference evidence="5" key="1">
    <citation type="journal article" date="2019" name="Int. J. Syst. Evol. Microbiol.">
        <title>The Global Catalogue of Microorganisms (GCM) 10K type strain sequencing project: providing services to taxonomists for standard genome sequencing and annotation.</title>
        <authorList>
            <consortium name="The Broad Institute Genomics Platform"/>
            <consortium name="The Broad Institute Genome Sequencing Center for Infectious Disease"/>
            <person name="Wu L."/>
            <person name="Ma J."/>
        </authorList>
    </citation>
    <scope>NUCLEOTIDE SEQUENCE [LARGE SCALE GENOMIC DNA]</scope>
    <source>
        <strain evidence="5">CGMCC 1.16275</strain>
    </source>
</reference>
<feature type="transmembrane region" description="Helical" evidence="2">
    <location>
        <begin position="7"/>
        <end position="24"/>
    </location>
</feature>
<keyword evidence="2" id="KW-1133">Transmembrane helix</keyword>
<name>A0ABW2L028_9PROT</name>
<evidence type="ECO:0000256" key="2">
    <source>
        <dbReference type="SAM" id="Phobius"/>
    </source>
</evidence>
<organism evidence="4 5">
    <name type="scientific">Rhodocista pekingensis</name>
    <dbReference type="NCBI Taxonomy" id="201185"/>
    <lineage>
        <taxon>Bacteria</taxon>
        <taxon>Pseudomonadati</taxon>
        <taxon>Pseudomonadota</taxon>
        <taxon>Alphaproteobacteria</taxon>
        <taxon>Rhodospirillales</taxon>
        <taxon>Azospirillaceae</taxon>
        <taxon>Rhodocista</taxon>
    </lineage>
</organism>
<sequence length="374" mass="39543">MDQRADIVVIGAGIAGLSAAAFLAPRRRVLVLEAEAQPGYHASGRTAALFAEAYGNAPVRALTRASRPFFEAPPAGFCDQPLLHPRGTLFIATHDQAESLAATAAEIGPTLRHLDPAQAVALVPRLRRERLLGALHDPTAADIDAHALMQGFVRMIREAGGAVLTGRAADAIERTPDGWRIRTGGETVAADLLVDAAGAWGDRVATLAGIAPVGLEPKRRTAFLFDPPAGLDTAGWPMVMDVDESFYVKPESGRLLGSPADESPSDPCDAQPDDYDIAVAAERIQEALDLEFRTLKAKWAGLRTFAPDRTPVAGFDPGEDRFFWLVGQGGYGMQTAPALGRLAAGLILDGTLPQDCRDEGVTAADLAPGRFGGR</sequence>
<dbReference type="InterPro" id="IPR036188">
    <property type="entry name" value="FAD/NAD-bd_sf"/>
</dbReference>
<accession>A0ABW2L028</accession>
<dbReference type="EC" id="1.-.-.-" evidence="4"/>
<dbReference type="InterPro" id="IPR006076">
    <property type="entry name" value="FAD-dep_OxRdtase"/>
</dbReference>
<keyword evidence="2" id="KW-0812">Transmembrane</keyword>
<proteinExistence type="predicted"/>
<evidence type="ECO:0000259" key="3">
    <source>
        <dbReference type="Pfam" id="PF01266"/>
    </source>
</evidence>
<dbReference type="Gene3D" id="3.30.9.10">
    <property type="entry name" value="D-Amino Acid Oxidase, subunit A, domain 2"/>
    <property type="match status" value="1"/>
</dbReference>
<keyword evidence="1 4" id="KW-0560">Oxidoreductase</keyword>
<dbReference type="SUPFAM" id="SSF51905">
    <property type="entry name" value="FAD/NAD(P)-binding domain"/>
    <property type="match status" value="1"/>
</dbReference>
<keyword evidence="2" id="KW-0472">Membrane</keyword>
<feature type="domain" description="FAD dependent oxidoreductase" evidence="3">
    <location>
        <begin position="6"/>
        <end position="344"/>
    </location>
</feature>
<dbReference type="Pfam" id="PF01266">
    <property type="entry name" value="DAO"/>
    <property type="match status" value="1"/>
</dbReference>
<gene>
    <name evidence="4" type="ORF">ACFQPS_17920</name>
</gene>
<protein>
    <submittedName>
        <fullName evidence="4">NAD(P)/FAD-dependent oxidoreductase</fullName>
        <ecNumber evidence="4">1.-.-.-</ecNumber>
    </submittedName>
</protein>
<evidence type="ECO:0000256" key="1">
    <source>
        <dbReference type="ARBA" id="ARBA00023002"/>
    </source>
</evidence>
<dbReference type="Proteomes" id="UP001596456">
    <property type="component" value="Unassembled WGS sequence"/>
</dbReference>
<dbReference type="PANTHER" id="PTHR13847:SF287">
    <property type="entry name" value="FAD-DEPENDENT OXIDOREDUCTASE DOMAIN-CONTAINING PROTEIN 1"/>
    <property type="match status" value="1"/>
</dbReference>
<keyword evidence="5" id="KW-1185">Reference proteome</keyword>
<dbReference type="Gene3D" id="3.50.50.60">
    <property type="entry name" value="FAD/NAD(P)-binding domain"/>
    <property type="match status" value="1"/>
</dbReference>
<evidence type="ECO:0000313" key="4">
    <source>
        <dbReference type="EMBL" id="MFC7335049.1"/>
    </source>
</evidence>